<dbReference type="CDD" id="cd02148">
    <property type="entry name" value="RutE-like"/>
    <property type="match status" value="1"/>
</dbReference>
<dbReference type="AlphaFoldDB" id="A0A1G6KET4"/>
<dbReference type="SUPFAM" id="SSF55469">
    <property type="entry name" value="FMN-dependent nitroreductase-like"/>
    <property type="match status" value="1"/>
</dbReference>
<reference evidence="7 8" key="1">
    <citation type="submission" date="2016-10" db="EMBL/GenBank/DDBJ databases">
        <authorList>
            <person name="de Groot N.N."/>
        </authorList>
    </citation>
    <scope>NUCLEOTIDE SEQUENCE [LARGE SCALE GENOMIC DNA]</scope>
    <source>
        <strain evidence="7 8">CPCC 100156</strain>
    </source>
</reference>
<dbReference type="NCBIfam" id="NF003768">
    <property type="entry name" value="PRK05365.1"/>
    <property type="match status" value="1"/>
</dbReference>
<evidence type="ECO:0000259" key="6">
    <source>
        <dbReference type="Pfam" id="PF00881"/>
    </source>
</evidence>
<dbReference type="EMBL" id="FMZX01000001">
    <property type="protein sequence ID" value="SDC29085.1"/>
    <property type="molecule type" value="Genomic_DNA"/>
</dbReference>
<dbReference type="EC" id="1.-.-.-" evidence="5"/>
<dbReference type="HAMAP" id="MF_01204">
    <property type="entry name" value="Oxidoreductase_RutE_HadB"/>
    <property type="match status" value="1"/>
</dbReference>
<keyword evidence="1 5" id="KW-0285">Flavoprotein</keyword>
<name>A0A1G6KET4_9PROT</name>
<dbReference type="InterPro" id="IPR050461">
    <property type="entry name" value="Nitroreductase_HadB/RutE"/>
</dbReference>
<dbReference type="Proteomes" id="UP000198925">
    <property type="component" value="Unassembled WGS sequence"/>
</dbReference>
<accession>A0A1G6KET4</accession>
<keyword evidence="8" id="KW-1185">Reference proteome</keyword>
<keyword evidence="2 5" id="KW-0288">FMN</keyword>
<evidence type="ECO:0000313" key="8">
    <source>
        <dbReference type="Proteomes" id="UP000198925"/>
    </source>
</evidence>
<evidence type="ECO:0000256" key="2">
    <source>
        <dbReference type="ARBA" id="ARBA00022643"/>
    </source>
</evidence>
<dbReference type="PANTHER" id="PTHR43543">
    <property type="entry name" value="MALONIC SEMIALDEHYDE REDUCTASE RUTE-RELATED"/>
    <property type="match status" value="1"/>
</dbReference>
<dbReference type="InterPro" id="IPR029479">
    <property type="entry name" value="Nitroreductase"/>
</dbReference>
<dbReference type="PANTHER" id="PTHR43543:SF1">
    <property type="entry name" value="MALONIC SEMIALDEHYDE REDUCTASE RUTE-RELATED"/>
    <property type="match status" value="1"/>
</dbReference>
<protein>
    <recommendedName>
        <fullName evidence="5">Putative NADH dehydrogenase/NAD(P)H nitroreductase SAMN04487779_1001482</fullName>
        <ecNumber evidence="5">1.-.-.-</ecNumber>
    </recommendedName>
</protein>
<dbReference type="InterPro" id="IPR023936">
    <property type="entry name" value="RutE-like"/>
</dbReference>
<evidence type="ECO:0000256" key="1">
    <source>
        <dbReference type="ARBA" id="ARBA00022630"/>
    </source>
</evidence>
<dbReference type="Gene3D" id="3.40.109.10">
    <property type="entry name" value="NADH Oxidase"/>
    <property type="match status" value="1"/>
</dbReference>
<keyword evidence="5" id="KW-0520">NAD</keyword>
<keyword evidence="4 5" id="KW-0560">Oxidoreductase</keyword>
<evidence type="ECO:0000256" key="5">
    <source>
        <dbReference type="HAMAP-Rule" id="MF_01204"/>
    </source>
</evidence>
<proteinExistence type="inferred from homology"/>
<comment type="cofactor">
    <cofactor evidence="5">
        <name>FMN</name>
        <dbReference type="ChEBI" id="CHEBI:58210"/>
    </cofactor>
</comment>
<dbReference type="Pfam" id="PF00881">
    <property type="entry name" value="Nitroreductase"/>
    <property type="match status" value="1"/>
</dbReference>
<dbReference type="GO" id="GO:0016491">
    <property type="term" value="F:oxidoreductase activity"/>
    <property type="evidence" value="ECO:0007669"/>
    <property type="project" value="UniProtKB-UniRule"/>
</dbReference>
<comment type="similarity">
    <text evidence="5">Belongs to the nitroreductase family. HadB/RutE subfamily.</text>
</comment>
<keyword evidence="3 5" id="KW-0521">NADP</keyword>
<feature type="domain" description="Nitroreductase" evidence="6">
    <location>
        <begin position="15"/>
        <end position="155"/>
    </location>
</feature>
<evidence type="ECO:0000313" key="7">
    <source>
        <dbReference type="EMBL" id="SDC29085.1"/>
    </source>
</evidence>
<sequence length="193" mass="21028">MLDQAAIDALFLKARTQNKWTDQPVSEAELRQIYDILKFGSTSANCSPARFVFVTTKEGKDRLAPCLSSGNLAKTISAPVCVIVAQDMEFYEKLPQLFPHADARSWFTSSPELAAETAFRNATLQGAYLMMAAKLVGLDVGAMSGFDKAKCDEAFFAGTKVKSNFLVNLGHGDPSGVFDRLPRLSFEEACTIA</sequence>
<dbReference type="STRING" id="938405.SAMN02927895_00672"/>
<gene>
    <name evidence="7" type="ORF">SAMN04487779_1001482</name>
</gene>
<dbReference type="InterPro" id="IPR000415">
    <property type="entry name" value="Nitroreductase-like"/>
</dbReference>
<evidence type="ECO:0000256" key="3">
    <source>
        <dbReference type="ARBA" id="ARBA00022857"/>
    </source>
</evidence>
<organism evidence="7 8">
    <name type="scientific">Belnapia rosea</name>
    <dbReference type="NCBI Taxonomy" id="938405"/>
    <lineage>
        <taxon>Bacteria</taxon>
        <taxon>Pseudomonadati</taxon>
        <taxon>Pseudomonadota</taxon>
        <taxon>Alphaproteobacteria</taxon>
        <taxon>Acetobacterales</taxon>
        <taxon>Roseomonadaceae</taxon>
        <taxon>Belnapia</taxon>
    </lineage>
</organism>
<evidence type="ECO:0000256" key="4">
    <source>
        <dbReference type="ARBA" id="ARBA00023002"/>
    </source>
</evidence>
<dbReference type="RefSeq" id="WP_218127838.1">
    <property type="nucleotide sequence ID" value="NZ_FMZX01000001.1"/>
</dbReference>